<proteinExistence type="inferred from homology"/>
<gene>
    <name evidence="6" type="ORF">HER39_05220</name>
</gene>
<keyword evidence="4" id="KW-0788">Thiol protease</keyword>
<dbReference type="InterPro" id="IPR038765">
    <property type="entry name" value="Papain-like_cys_pep_sf"/>
</dbReference>
<dbReference type="SUPFAM" id="SSF54001">
    <property type="entry name" value="Cysteine proteinases"/>
    <property type="match status" value="1"/>
</dbReference>
<keyword evidence="2" id="KW-0645">Protease</keyword>
<sequence length="240" mass="23338">SLTDMMGRVQQIQSALSQLEGRPLAAAGTGSAAAPGAASTNTVSAAAFAQALSSAAGTAAPATGVPAAGSGSPTGADLVAAAEKYIGLPYVWGGTDPAVGLDCSGFVQRAFKDLGIEVPRVTWDQMKAGTEVASLAQARPGDLIFSRDGGHVSIYLGNGKAIDAPQPGRTIQVRDAWENDGNITAIRRLLPAETGTGTSAAAAAVMAAAPAAGPAGISGSGALTDLVAAAQASLVAGGAA</sequence>
<keyword evidence="7" id="KW-1185">Reference proteome</keyword>
<name>A0ABX1JPE7_9MICC</name>
<evidence type="ECO:0000313" key="7">
    <source>
        <dbReference type="Proteomes" id="UP000523795"/>
    </source>
</evidence>
<dbReference type="Pfam" id="PF00877">
    <property type="entry name" value="NLPC_P60"/>
    <property type="match status" value="1"/>
</dbReference>
<comment type="caution">
    <text evidence="6">The sequence shown here is derived from an EMBL/GenBank/DDBJ whole genome shotgun (WGS) entry which is preliminary data.</text>
</comment>
<dbReference type="PROSITE" id="PS51935">
    <property type="entry name" value="NLPC_P60"/>
    <property type="match status" value="1"/>
</dbReference>
<evidence type="ECO:0000256" key="2">
    <source>
        <dbReference type="ARBA" id="ARBA00022670"/>
    </source>
</evidence>
<evidence type="ECO:0000256" key="1">
    <source>
        <dbReference type="ARBA" id="ARBA00007074"/>
    </source>
</evidence>
<dbReference type="InterPro" id="IPR051794">
    <property type="entry name" value="PG_Endopeptidase_C40"/>
</dbReference>
<feature type="domain" description="NlpC/P60" evidence="5">
    <location>
        <begin position="72"/>
        <end position="189"/>
    </location>
</feature>
<dbReference type="PANTHER" id="PTHR47359:SF3">
    <property type="entry name" value="NLP_P60 DOMAIN-CONTAINING PROTEIN-RELATED"/>
    <property type="match status" value="1"/>
</dbReference>
<dbReference type="PANTHER" id="PTHR47359">
    <property type="entry name" value="PEPTIDOGLYCAN DL-ENDOPEPTIDASE CWLO"/>
    <property type="match status" value="1"/>
</dbReference>
<protein>
    <submittedName>
        <fullName evidence="6">C40 family peptidase</fullName>
    </submittedName>
</protein>
<keyword evidence="3" id="KW-0378">Hydrolase</keyword>
<feature type="non-terminal residue" evidence="6">
    <location>
        <position position="1"/>
    </location>
</feature>
<evidence type="ECO:0000256" key="3">
    <source>
        <dbReference type="ARBA" id="ARBA00022801"/>
    </source>
</evidence>
<dbReference type="Gene3D" id="3.90.1720.10">
    <property type="entry name" value="endopeptidase domain like (from Nostoc punctiforme)"/>
    <property type="match status" value="1"/>
</dbReference>
<evidence type="ECO:0000259" key="5">
    <source>
        <dbReference type="PROSITE" id="PS51935"/>
    </source>
</evidence>
<reference evidence="6 7" key="1">
    <citation type="submission" date="2020-04" db="EMBL/GenBank/DDBJ databases">
        <authorList>
            <person name="Liu S."/>
        </authorList>
    </citation>
    <scope>NUCLEOTIDE SEQUENCE [LARGE SCALE GENOMIC DNA]</scope>
    <source>
        <strain evidence="6 7">CGMCC 1.15091</strain>
    </source>
</reference>
<comment type="similarity">
    <text evidence="1">Belongs to the peptidase C40 family.</text>
</comment>
<evidence type="ECO:0000313" key="6">
    <source>
        <dbReference type="EMBL" id="NKX49985.1"/>
    </source>
</evidence>
<dbReference type="Proteomes" id="UP000523795">
    <property type="component" value="Unassembled WGS sequence"/>
</dbReference>
<dbReference type="EMBL" id="JAAZSR010000052">
    <property type="protein sequence ID" value="NKX49985.1"/>
    <property type="molecule type" value="Genomic_DNA"/>
</dbReference>
<evidence type="ECO:0000256" key="4">
    <source>
        <dbReference type="ARBA" id="ARBA00022807"/>
    </source>
</evidence>
<accession>A0ABX1JPE7</accession>
<organism evidence="6 7">
    <name type="scientific">Arthrobacter deserti</name>
    <dbReference type="NCBI Taxonomy" id="1742687"/>
    <lineage>
        <taxon>Bacteria</taxon>
        <taxon>Bacillati</taxon>
        <taxon>Actinomycetota</taxon>
        <taxon>Actinomycetes</taxon>
        <taxon>Micrococcales</taxon>
        <taxon>Micrococcaceae</taxon>
        <taxon>Arthrobacter</taxon>
    </lineage>
</organism>
<dbReference type="InterPro" id="IPR000064">
    <property type="entry name" value="NLP_P60_dom"/>
</dbReference>